<evidence type="ECO:0000313" key="1">
    <source>
        <dbReference type="EMBL" id="VDP30307.1"/>
    </source>
</evidence>
<organism evidence="1 2">
    <name type="scientific">Schistosoma margrebowiei</name>
    <dbReference type="NCBI Taxonomy" id="48269"/>
    <lineage>
        <taxon>Eukaryota</taxon>
        <taxon>Metazoa</taxon>
        <taxon>Spiralia</taxon>
        <taxon>Lophotrochozoa</taxon>
        <taxon>Platyhelminthes</taxon>
        <taxon>Trematoda</taxon>
        <taxon>Digenea</taxon>
        <taxon>Strigeidida</taxon>
        <taxon>Schistosomatoidea</taxon>
        <taxon>Schistosomatidae</taxon>
        <taxon>Schistosoma</taxon>
    </lineage>
</organism>
<accession>A0A183MSP1</accession>
<sequence length="107" mass="12626">MGRISTIEEHLQLKGTVNQHQRRNSVGSSPWLGFCQMDNHKFDQNQSINDLVPSNKITVEHDKHGYAPIRRRRDYHSYDSSTQCRNKRRQKMWFQKLCGCVQASRSH</sequence>
<reference evidence="1 2" key="1">
    <citation type="submission" date="2018-11" db="EMBL/GenBank/DDBJ databases">
        <authorList>
            <consortium name="Pathogen Informatics"/>
        </authorList>
    </citation>
    <scope>NUCLEOTIDE SEQUENCE [LARGE SCALE GENOMIC DNA]</scope>
    <source>
        <strain evidence="1 2">Zambia</strain>
    </source>
</reference>
<name>A0A183MSP1_9TREM</name>
<dbReference type="Proteomes" id="UP000277204">
    <property type="component" value="Unassembled WGS sequence"/>
</dbReference>
<dbReference type="AlphaFoldDB" id="A0A183MSP1"/>
<proteinExistence type="predicted"/>
<evidence type="ECO:0000313" key="2">
    <source>
        <dbReference type="Proteomes" id="UP000277204"/>
    </source>
</evidence>
<protein>
    <submittedName>
        <fullName evidence="1">Uncharacterized protein</fullName>
    </submittedName>
</protein>
<dbReference type="EMBL" id="UZAI01017847">
    <property type="protein sequence ID" value="VDP30307.1"/>
    <property type="molecule type" value="Genomic_DNA"/>
</dbReference>
<keyword evidence="2" id="KW-1185">Reference proteome</keyword>
<gene>
    <name evidence="1" type="ORF">SMRZ_LOCUS19066</name>
</gene>